<accession>A0A3B6SN38</accession>
<dbReference type="PANTHER" id="PTHR43900">
    <property type="entry name" value="GLUTATHIONE S-TRANSFERASE RHO"/>
    <property type="match status" value="1"/>
</dbReference>
<proteinExistence type="inferred from homology"/>
<dbReference type="InterPro" id="IPR036249">
    <property type="entry name" value="Thioredoxin-like_sf"/>
</dbReference>
<dbReference type="STRING" id="4565.A0A3B6SN38"/>
<dbReference type="AlphaFoldDB" id="A0A3B6SN38"/>
<dbReference type="Gramene" id="TraesJAG7B03G04214190.1">
    <property type="protein sequence ID" value="TraesJAG7B03G04214190.1"/>
    <property type="gene ID" value="TraesJAG7B03G04214190"/>
</dbReference>
<dbReference type="Gramene" id="TraesCAD_scaffold_095957_01G000100.1">
    <property type="protein sequence ID" value="TraesCAD_scaffold_095957_01G000100.1"/>
    <property type="gene ID" value="TraesCAD_scaffold_095957_01G000100"/>
</dbReference>
<evidence type="ECO:0000256" key="1">
    <source>
        <dbReference type="ARBA" id="ARBA00010128"/>
    </source>
</evidence>
<dbReference type="EC" id="2.5.1.18" evidence="2"/>
<dbReference type="Gramene" id="TraesCLE_scaffold_088032_01G000100.1">
    <property type="protein sequence ID" value="TraesCLE_scaffold_088032_01G000100.1"/>
    <property type="gene ID" value="TraesCLE_scaffold_088032_01G000100"/>
</dbReference>
<dbReference type="Pfam" id="PF00043">
    <property type="entry name" value="GST_C"/>
    <property type="match status" value="1"/>
</dbReference>
<dbReference type="Gramene" id="TraesNOR7B03G04279110.1">
    <property type="protein sequence ID" value="TraesNOR7B03G04279110.1"/>
    <property type="gene ID" value="TraesNOR7B03G04279110"/>
</dbReference>
<dbReference type="Gramene" id="TraesSYM7B03G04282390.1">
    <property type="protein sequence ID" value="TraesSYM7B03G04282390.1"/>
    <property type="gene ID" value="TraesSYM7B03G04282390"/>
</dbReference>
<dbReference type="Gramene" id="TraesCS7B03G1074400.1">
    <property type="protein sequence ID" value="TraesCS7B03G1074400.1.CDS"/>
    <property type="gene ID" value="TraesCS7B03G1074400"/>
</dbReference>
<dbReference type="SFLD" id="SFLDS00019">
    <property type="entry name" value="Glutathione_Transferase_(cytos"/>
    <property type="match status" value="1"/>
</dbReference>
<dbReference type="Gramene" id="TraesARI7B03G04061240.1">
    <property type="protein sequence ID" value="TraesARI7B03G04061240.1"/>
    <property type="gene ID" value="TraesARI7B03G04061240"/>
</dbReference>
<dbReference type="Gramene" id="TraesMAC7B03G04222920.1">
    <property type="protein sequence ID" value="TraesMAC7B03G04222920.1"/>
    <property type="gene ID" value="TraesMAC7B03G04222920"/>
</dbReference>
<dbReference type="FunFam" id="3.40.30.10:FF:000016">
    <property type="entry name" value="Glutathione S-transferase F2"/>
    <property type="match status" value="1"/>
</dbReference>
<dbReference type="InterPro" id="IPR004045">
    <property type="entry name" value="Glutathione_S-Trfase_N"/>
</dbReference>
<dbReference type="EnsemblPlants" id="TraesCS7B02G398800.1">
    <property type="protein sequence ID" value="TraesCS7B02G398800.1"/>
    <property type="gene ID" value="TraesCS7B02G398800"/>
</dbReference>
<evidence type="ECO:0000259" key="6">
    <source>
        <dbReference type="PROSITE" id="PS50405"/>
    </source>
</evidence>
<reference evidence="7" key="2">
    <citation type="submission" date="2018-10" db="UniProtKB">
        <authorList>
            <consortium name="EnsemblPlants"/>
        </authorList>
    </citation>
    <scope>IDENTIFICATION</scope>
</reference>
<dbReference type="PROSITE" id="PS50405">
    <property type="entry name" value="GST_CTER"/>
    <property type="match status" value="1"/>
</dbReference>
<comment type="catalytic activity">
    <reaction evidence="4">
        <text>RX + glutathione = an S-substituted glutathione + a halide anion + H(+)</text>
        <dbReference type="Rhea" id="RHEA:16437"/>
        <dbReference type="ChEBI" id="CHEBI:15378"/>
        <dbReference type="ChEBI" id="CHEBI:16042"/>
        <dbReference type="ChEBI" id="CHEBI:17792"/>
        <dbReference type="ChEBI" id="CHEBI:57925"/>
        <dbReference type="ChEBI" id="CHEBI:90779"/>
        <dbReference type="EC" id="2.5.1.18"/>
    </reaction>
</comment>
<dbReference type="InterPro" id="IPR004046">
    <property type="entry name" value="GST_C"/>
</dbReference>
<feature type="domain" description="GST N-terminal" evidence="5">
    <location>
        <begin position="3"/>
        <end position="84"/>
    </location>
</feature>
<dbReference type="Gramene" id="TraesKAR7B01G0434830.1">
    <property type="protein sequence ID" value="cds.TraesKAR7B01G0434830.1"/>
    <property type="gene ID" value="TraesKAR7B01G0434830"/>
</dbReference>
<evidence type="ECO:0000256" key="2">
    <source>
        <dbReference type="ARBA" id="ARBA00012452"/>
    </source>
</evidence>
<dbReference type="GO" id="GO:0043295">
    <property type="term" value="F:glutathione binding"/>
    <property type="evidence" value="ECO:0000318"/>
    <property type="project" value="GO_Central"/>
</dbReference>
<feature type="domain" description="GST C-terminal" evidence="6">
    <location>
        <begin position="89"/>
        <end position="178"/>
    </location>
</feature>
<evidence type="ECO:0000259" key="5">
    <source>
        <dbReference type="PROSITE" id="PS50404"/>
    </source>
</evidence>
<dbReference type="PROSITE" id="PS50404">
    <property type="entry name" value="GST_NTER"/>
    <property type="match status" value="1"/>
</dbReference>
<dbReference type="PANTHER" id="PTHR43900:SF77">
    <property type="entry name" value="GLUTATHIONE TRANSFERASE"/>
    <property type="match status" value="1"/>
</dbReference>
<dbReference type="InterPro" id="IPR010987">
    <property type="entry name" value="Glutathione-S-Trfase_C-like"/>
</dbReference>
<evidence type="ECO:0000256" key="4">
    <source>
        <dbReference type="ARBA" id="ARBA00047960"/>
    </source>
</evidence>
<reference evidence="7" key="1">
    <citation type="submission" date="2018-08" db="EMBL/GenBank/DDBJ databases">
        <authorList>
            <person name="Rossello M."/>
        </authorList>
    </citation>
    <scope>NUCLEOTIDE SEQUENCE [LARGE SCALE GENOMIC DNA]</scope>
    <source>
        <strain evidence="7">cv. Chinese Spring</strain>
    </source>
</reference>
<dbReference type="SUPFAM" id="SSF52833">
    <property type="entry name" value="Thioredoxin-like"/>
    <property type="match status" value="1"/>
</dbReference>
<dbReference type="Gramene" id="TraesCS7B02G398800.1">
    <property type="protein sequence ID" value="TraesCS7B02G398800.1"/>
    <property type="gene ID" value="TraesCS7B02G398800"/>
</dbReference>
<evidence type="ECO:0000313" key="7">
    <source>
        <dbReference type="EnsemblPlants" id="TraesCS7B02G398800.1"/>
    </source>
</evidence>
<dbReference type="Gramene" id="TraesLDM7B03G04235480.1">
    <property type="protein sequence ID" value="TraesLDM7B03G04235480.1"/>
    <property type="gene ID" value="TraesLDM7B03G04235480"/>
</dbReference>
<name>A0A3B6SN38_WHEAT</name>
<dbReference type="Gramene" id="TraesSTA7B03G04227270.1">
    <property type="protein sequence ID" value="TraesSTA7B03G04227270.1"/>
    <property type="gene ID" value="TraesSTA7B03G04227270"/>
</dbReference>
<dbReference type="SFLD" id="SFLDG00358">
    <property type="entry name" value="Main_(cytGST)"/>
    <property type="match status" value="1"/>
</dbReference>
<dbReference type="GO" id="GO:0006749">
    <property type="term" value="P:glutathione metabolic process"/>
    <property type="evidence" value="ECO:0000318"/>
    <property type="project" value="GO_Central"/>
</dbReference>
<dbReference type="Gramene" id="TraesJUL7B03G04272370.1">
    <property type="protein sequence ID" value="TraesJUL7B03G04272370.1"/>
    <property type="gene ID" value="TraesJUL7B03G04272370"/>
</dbReference>
<dbReference type="Pfam" id="PF02798">
    <property type="entry name" value="GST_N"/>
    <property type="match status" value="1"/>
</dbReference>
<dbReference type="OMA" id="WPLIEAI"/>
<protein>
    <recommendedName>
        <fullName evidence="2">glutathione transferase</fullName>
        <ecNumber evidence="2">2.5.1.18</ecNumber>
    </recommendedName>
</protein>
<organism evidence="7">
    <name type="scientific">Triticum aestivum</name>
    <name type="common">Wheat</name>
    <dbReference type="NCBI Taxonomy" id="4565"/>
    <lineage>
        <taxon>Eukaryota</taxon>
        <taxon>Viridiplantae</taxon>
        <taxon>Streptophyta</taxon>
        <taxon>Embryophyta</taxon>
        <taxon>Tracheophyta</taxon>
        <taxon>Spermatophyta</taxon>
        <taxon>Magnoliopsida</taxon>
        <taxon>Liliopsida</taxon>
        <taxon>Poales</taxon>
        <taxon>Poaceae</taxon>
        <taxon>BOP clade</taxon>
        <taxon>Pooideae</taxon>
        <taxon>Triticodae</taxon>
        <taxon>Triticeae</taxon>
        <taxon>Triticinae</taxon>
        <taxon>Triticum</taxon>
    </lineage>
</organism>
<dbReference type="CDD" id="cd03053">
    <property type="entry name" value="GST_N_Phi"/>
    <property type="match status" value="1"/>
</dbReference>
<dbReference type="SMR" id="A0A3B6SN38"/>
<dbReference type="SUPFAM" id="SSF47616">
    <property type="entry name" value="GST C-terminal domain-like"/>
    <property type="match status" value="1"/>
</dbReference>
<dbReference type="InterPro" id="IPR040079">
    <property type="entry name" value="Glutathione_S-Trfase"/>
</dbReference>
<dbReference type="Gene3D" id="3.40.30.10">
    <property type="entry name" value="Glutaredoxin"/>
    <property type="match status" value="1"/>
</dbReference>
<keyword evidence="8" id="KW-1185">Reference proteome</keyword>
<comment type="similarity">
    <text evidence="1">Belongs to the GST superfamily. Phi family.</text>
</comment>
<dbReference type="Proteomes" id="UP000019116">
    <property type="component" value="Chromosome 7B"/>
</dbReference>
<evidence type="ECO:0000256" key="3">
    <source>
        <dbReference type="ARBA" id="ARBA00022679"/>
    </source>
</evidence>
<dbReference type="OrthoDB" id="422574at2759"/>
<dbReference type="InterPro" id="IPR036282">
    <property type="entry name" value="Glutathione-S-Trfase_C_sf"/>
</dbReference>
<dbReference type="Gene3D" id="1.20.1050.10">
    <property type="match status" value="1"/>
</dbReference>
<dbReference type="GO" id="GO:0005737">
    <property type="term" value="C:cytoplasm"/>
    <property type="evidence" value="ECO:0000318"/>
    <property type="project" value="GO_Central"/>
</dbReference>
<dbReference type="Gramene" id="TraesWEE_scaffold_087113_01G000100.1">
    <property type="protein sequence ID" value="TraesWEE_scaffold_087113_01G000100.1"/>
    <property type="gene ID" value="TraesWEE_scaffold_087113_01G000100"/>
</dbReference>
<evidence type="ECO:0000313" key="8">
    <source>
        <dbReference type="Proteomes" id="UP000019116"/>
    </source>
</evidence>
<keyword evidence="3" id="KW-0808">Transferase</keyword>
<dbReference type="Gramene" id="TraesLAC7B03G04175910.1">
    <property type="protein sequence ID" value="TraesLAC7B03G04175910.1"/>
    <property type="gene ID" value="TraesLAC7B03G04175910"/>
</dbReference>
<dbReference type="GO" id="GO:0004364">
    <property type="term" value="F:glutathione transferase activity"/>
    <property type="evidence" value="ECO:0000318"/>
    <property type="project" value="GO_Central"/>
</dbReference>
<sequence>MEPVVKVYGPAMSWNIARVLVSLEESGVKYELVAVDFAAAEHKSAAHLARNPFGQVPVLEDGDFCLWESRAITKYICRKYKPELLGVGNLKGSAMVDVWLEVGAHQYWPLIEAILMEIRIRPIFGQRVDERAVEENIDKLKKVLDVYESRLSSSKYLAGDFISGSASPTSTTSPPCFA</sequence>
<dbReference type="Gramene" id="TraesROB_scaffold_099863_01G000100.1">
    <property type="protein sequence ID" value="TraesROB_scaffold_099863_01G000100.1"/>
    <property type="gene ID" value="TraesROB_scaffold_099863_01G000100"/>
</dbReference>